<sequence length="153" mass="16485">MPSRNPWGAGEARGPWDAGEAPPRGPWGSGEAPPRGPWGAARPSEPAADQDWSSMPGAEREMPSGTGAGSRWAQLRNDRTSAPSVWENIRQQSAREALASQGPSSASSSNRADTSRAQKTSYDEAVAEYNKALERERMGIDETTGFDDNTRIR</sequence>
<feature type="region of interest" description="Disordered" evidence="1">
    <location>
        <begin position="1"/>
        <end position="123"/>
    </location>
</feature>
<dbReference type="AlphaFoldDB" id="A0AAF0DXU7"/>
<feature type="compositionally biased region" description="Low complexity" evidence="1">
    <location>
        <begin position="97"/>
        <end position="117"/>
    </location>
</feature>
<dbReference type="Proteomes" id="UP001214603">
    <property type="component" value="Chromosome 1"/>
</dbReference>
<name>A0AAF0DXU7_9BASI</name>
<organism evidence="2 3">
    <name type="scientific">Malassezia obtusa</name>
    <dbReference type="NCBI Taxonomy" id="76774"/>
    <lineage>
        <taxon>Eukaryota</taxon>
        <taxon>Fungi</taxon>
        <taxon>Dikarya</taxon>
        <taxon>Basidiomycota</taxon>
        <taxon>Ustilaginomycotina</taxon>
        <taxon>Malasseziomycetes</taxon>
        <taxon>Malasseziales</taxon>
        <taxon>Malasseziaceae</taxon>
        <taxon>Malassezia</taxon>
    </lineage>
</organism>
<keyword evidence="3" id="KW-1185">Reference proteome</keyword>
<reference evidence="2" key="1">
    <citation type="submission" date="2023-03" db="EMBL/GenBank/DDBJ databases">
        <title>Mating type loci evolution in Malassezia.</title>
        <authorList>
            <person name="Coelho M.A."/>
        </authorList>
    </citation>
    <scope>NUCLEOTIDE SEQUENCE</scope>
    <source>
        <strain evidence="2">CBS 7876</strain>
    </source>
</reference>
<evidence type="ECO:0000256" key="1">
    <source>
        <dbReference type="SAM" id="MobiDB-lite"/>
    </source>
</evidence>
<accession>A0AAF0DXU7</accession>
<protein>
    <submittedName>
        <fullName evidence="2">Uncharacterized protein</fullName>
    </submittedName>
</protein>
<evidence type="ECO:0000313" key="3">
    <source>
        <dbReference type="Proteomes" id="UP001214603"/>
    </source>
</evidence>
<dbReference type="EMBL" id="CP119934">
    <property type="protein sequence ID" value="WFD01959.1"/>
    <property type="molecule type" value="Genomic_DNA"/>
</dbReference>
<evidence type="ECO:0000313" key="2">
    <source>
        <dbReference type="EMBL" id="WFD01959.1"/>
    </source>
</evidence>
<proteinExistence type="predicted"/>
<gene>
    <name evidence="2" type="ORF">MOBT1_000640</name>
</gene>